<organism evidence="1 2">
    <name type="scientific">Didymella exigua CBS 183.55</name>
    <dbReference type="NCBI Taxonomy" id="1150837"/>
    <lineage>
        <taxon>Eukaryota</taxon>
        <taxon>Fungi</taxon>
        <taxon>Dikarya</taxon>
        <taxon>Ascomycota</taxon>
        <taxon>Pezizomycotina</taxon>
        <taxon>Dothideomycetes</taxon>
        <taxon>Pleosporomycetidae</taxon>
        <taxon>Pleosporales</taxon>
        <taxon>Pleosporineae</taxon>
        <taxon>Didymellaceae</taxon>
        <taxon>Didymella</taxon>
    </lineage>
</organism>
<dbReference type="Proteomes" id="UP000800082">
    <property type="component" value="Unassembled WGS sequence"/>
</dbReference>
<protein>
    <recommendedName>
        <fullName evidence="3">Heterokaryon incompatibility domain-containing protein</fullName>
    </recommendedName>
</protein>
<dbReference type="OrthoDB" id="2157530at2759"/>
<keyword evidence="2" id="KW-1185">Reference proteome</keyword>
<dbReference type="Pfam" id="PF26639">
    <property type="entry name" value="Het-6_barrel"/>
    <property type="match status" value="1"/>
</dbReference>
<dbReference type="EMBL" id="ML979009">
    <property type="protein sequence ID" value="KAF1923175.1"/>
    <property type="molecule type" value="Genomic_DNA"/>
</dbReference>
<evidence type="ECO:0008006" key="3">
    <source>
        <dbReference type="Google" id="ProtNLM"/>
    </source>
</evidence>
<dbReference type="AlphaFoldDB" id="A0A6A5R4Y4"/>
<sequence>MLGISGSLPQPGDEVVVLFGGKMPSILRPVGSFWRLVGVCFVHDIMRGEVVEQMQYDARYIAQDFDLFLCHTWCVDRTMLRQFSQLTCTCDHPESLWACEIQRAIHILLSLDDKSYMSVVSDSHAAEGGAVEDIIGGSELSAPMSIQPRMCCMVSNRSTDDRRYRRGFC</sequence>
<evidence type="ECO:0000313" key="2">
    <source>
        <dbReference type="Proteomes" id="UP000800082"/>
    </source>
</evidence>
<gene>
    <name evidence="1" type="ORF">M421DRAFT_332255</name>
</gene>
<proteinExistence type="predicted"/>
<reference evidence="1" key="1">
    <citation type="journal article" date="2020" name="Stud. Mycol.">
        <title>101 Dothideomycetes genomes: a test case for predicting lifestyles and emergence of pathogens.</title>
        <authorList>
            <person name="Haridas S."/>
            <person name="Albert R."/>
            <person name="Binder M."/>
            <person name="Bloem J."/>
            <person name="Labutti K."/>
            <person name="Salamov A."/>
            <person name="Andreopoulos B."/>
            <person name="Baker S."/>
            <person name="Barry K."/>
            <person name="Bills G."/>
            <person name="Bluhm B."/>
            <person name="Cannon C."/>
            <person name="Castanera R."/>
            <person name="Culley D."/>
            <person name="Daum C."/>
            <person name="Ezra D."/>
            <person name="Gonzalez J."/>
            <person name="Henrissat B."/>
            <person name="Kuo A."/>
            <person name="Liang C."/>
            <person name="Lipzen A."/>
            <person name="Lutzoni F."/>
            <person name="Magnuson J."/>
            <person name="Mondo S."/>
            <person name="Nolan M."/>
            <person name="Ohm R."/>
            <person name="Pangilinan J."/>
            <person name="Park H.-J."/>
            <person name="Ramirez L."/>
            <person name="Alfaro M."/>
            <person name="Sun H."/>
            <person name="Tritt A."/>
            <person name="Yoshinaga Y."/>
            <person name="Zwiers L.-H."/>
            <person name="Turgeon B."/>
            <person name="Goodwin S."/>
            <person name="Spatafora J."/>
            <person name="Crous P."/>
            <person name="Grigoriev I."/>
        </authorList>
    </citation>
    <scope>NUCLEOTIDE SEQUENCE</scope>
    <source>
        <strain evidence="1">CBS 183.55</strain>
    </source>
</reference>
<dbReference type="GeneID" id="54347038"/>
<accession>A0A6A5R4Y4</accession>
<dbReference type="RefSeq" id="XP_033443428.1">
    <property type="nucleotide sequence ID" value="XM_033589391.1"/>
</dbReference>
<evidence type="ECO:0000313" key="1">
    <source>
        <dbReference type="EMBL" id="KAF1923175.1"/>
    </source>
</evidence>
<name>A0A6A5R4Y4_9PLEO</name>